<protein>
    <recommendedName>
        <fullName evidence="1">NrS-1 polymerase-like helicase domain-containing protein</fullName>
    </recommendedName>
</protein>
<proteinExistence type="predicted"/>
<sequence>MCNFKKSDGEQCKLAPKKDRCSKHPEVQVTEPVIGIEEVTTSVETAPVETTIVEEIPVEAEPSVVEDVVRKIPAASKMSNNTWAKCKEFLSNQNGTFHMERRMKKDSDEYCHKLERDCSIIRVEDTSLQSKHPERRRFFWIYNNATARDFAVFVGLQLRCEAHEIITQERIRFFFDIDLALDECARMHMLECFGFEDCEPDSFKDEEYLTTSFDACAKRLVEVYIRAVEISLEENGINIDQDLSMFDYMATSRNRFLDDGGYKISIHIMTNLFLTLPRCRALMSDIKENVIVNNTEVLGINDLVVDHIMDAIDCQQLRFRGSLSMPFSTKKGNTNIVIRDYSIPGQSWFINQMDQFCTHDLDMSKYNVVEARDDPMFETSHSFVAEALKHTSLIPCIGDFEINILSLKKSLMRPRRIRSSPTCPSCGRGHDNDNTLLLIFDENLGIAKWKCVRSKDRATVFYQHVADVDESDLEAFAKKELPAIKAEVDDLLEAEFNATFSSERVQQKLMELVKALSMTYVDFKNMICAPGYEYKTETPYWAEEKLSIKNQLKSDFSAKYQTFEHLLKSLTFQHVEIMSRFVMFFVNEFFIFTISDYKNGFLKTRYEFITKEIKSTRLFIPYRIESFQQITIQWVTKTETTKVVNGEEKSIVTEKMQTNKLGSILTTLPFHRFADIQYIWDHDPTNENVFSMAQPYVFEPRDGDVSEADLPESIMHYFIDVLCHGDMKQWEWLRSYLANIIHQPNERTGVCLVLYSKAKRLGKSTLYKLLSSLILGTHNCTMANSLSAIFGERGSPHTVGKKLVWFEELAESKAEFRSCIERFKAGVTDRTTSYRKLYQEYAETINTNEYIAATNNLIGVLEDRMTVFGVSAIHQEDQLFYAKMCGEFTPEVASKFCAYLKKYTTSLPMKPMKTELYYKMLENSQEHIQTYIDHIKTDSNSDLNPIHRPSRKGDYWFMRPQDMFNHYIVWCKNNNEKPVDQTSFKNKLQHFDPAITFAKLQITKDCKAEVYRFPPDYFPTTEDA</sequence>
<dbReference type="Pfam" id="PF19263">
    <property type="entry name" value="DUF5906"/>
    <property type="match status" value="1"/>
</dbReference>
<gene>
    <name evidence="2" type="ORF">Poli38472_011633</name>
</gene>
<reference evidence="2" key="1">
    <citation type="submission" date="2019-03" db="EMBL/GenBank/DDBJ databases">
        <title>Long read genome sequence of the mycoparasitic Pythium oligandrum ATCC 38472 isolated from sugarbeet rhizosphere.</title>
        <authorList>
            <person name="Gaulin E."/>
        </authorList>
    </citation>
    <scope>NUCLEOTIDE SEQUENCE</scope>
    <source>
        <strain evidence="2">ATCC 38472_TT</strain>
    </source>
</reference>
<dbReference type="EMBL" id="SPLM01000039">
    <property type="protein sequence ID" value="TMW64753.1"/>
    <property type="molecule type" value="Genomic_DNA"/>
</dbReference>
<evidence type="ECO:0000259" key="1">
    <source>
        <dbReference type="Pfam" id="PF19263"/>
    </source>
</evidence>
<dbReference type="AlphaFoldDB" id="A0A8K1FNL4"/>
<evidence type="ECO:0000313" key="2">
    <source>
        <dbReference type="EMBL" id="TMW64753.1"/>
    </source>
</evidence>
<organism evidence="2 3">
    <name type="scientific">Pythium oligandrum</name>
    <name type="common">Mycoparasitic fungus</name>
    <dbReference type="NCBI Taxonomy" id="41045"/>
    <lineage>
        <taxon>Eukaryota</taxon>
        <taxon>Sar</taxon>
        <taxon>Stramenopiles</taxon>
        <taxon>Oomycota</taxon>
        <taxon>Peronosporomycetes</taxon>
        <taxon>Pythiales</taxon>
        <taxon>Pythiaceae</taxon>
        <taxon>Pythium</taxon>
    </lineage>
</organism>
<accession>A0A8K1FNL4</accession>
<dbReference type="InterPro" id="IPR045455">
    <property type="entry name" value="NrS-1_pol-like_helicase"/>
</dbReference>
<comment type="caution">
    <text evidence="2">The sequence shown here is derived from an EMBL/GenBank/DDBJ whole genome shotgun (WGS) entry which is preliminary data.</text>
</comment>
<dbReference type="Proteomes" id="UP000794436">
    <property type="component" value="Unassembled WGS sequence"/>
</dbReference>
<keyword evidence="3" id="KW-1185">Reference proteome</keyword>
<name>A0A8K1FNL4_PYTOL</name>
<evidence type="ECO:0000313" key="3">
    <source>
        <dbReference type="Proteomes" id="UP000794436"/>
    </source>
</evidence>
<dbReference type="OrthoDB" id="120181at2759"/>
<feature type="domain" description="NrS-1 polymerase-like helicase" evidence="1">
    <location>
        <begin position="754"/>
        <end position="857"/>
    </location>
</feature>